<feature type="transmembrane region" description="Helical" evidence="6">
    <location>
        <begin position="456"/>
        <end position="476"/>
    </location>
</feature>
<feature type="transmembrane region" description="Helical" evidence="6">
    <location>
        <begin position="20"/>
        <end position="37"/>
    </location>
</feature>
<keyword evidence="8" id="KW-1185">Reference proteome</keyword>
<dbReference type="PATRIC" id="fig|1302272.5.peg.2242"/>
<dbReference type="Proteomes" id="UP000050911">
    <property type="component" value="Unassembled WGS sequence"/>
</dbReference>
<feature type="transmembrane region" description="Helical" evidence="6">
    <location>
        <begin position="488"/>
        <end position="505"/>
    </location>
</feature>
<sequence length="506" mass="55125">MEAPKTKATSKRRFKMPSAFTILFFIIVLVAILTWVIPAGQYATDKAGNIIAHTYKSVTANPQGIWDVMMAPVYGMVGNDATEGAISISLFILVIGGFLGVVNRTRALDDGIGAVVKRFKGKEKALIPVLMTLFALGGTTYGMAEETIAFYPLLIPVMIGVGFDSLVAVAIVLVGSQVGCLASTVNPFATGVASQTLNLSMGVGLFPRLILWVLTLAISIWYVYRYASKIEKDPSRSLVYSQRTEDLQRFSVPAGAADVKMTGRQKAVIWLFGLTFLMMIMGLVPWQSISSKWTFFESTTKWLTSIPVLGNLLGSDMVPMGDWYFGEITMLFLFMSIVIMFVYHMKENDYIDAFIKGMSEFMSVAIIVAVARGIQVIMNDGLITDTVLHWGEMGLKGLSESVFIVITYIFYIPMSFLIPSTSGLASATMGIIGPMGKFAGVDGSVVITAYQAASGWVNLITPTSGVVMGALAIAHVNISVWWKWIAKLMIYLFIVTAVFLGVLALF</sequence>
<reference evidence="7 8" key="1">
    <citation type="journal article" date="2015" name="Genome Announc.">
        <title>Expanding the biotechnology potential of lactobacilli through comparative genomics of 213 strains and associated genera.</title>
        <authorList>
            <person name="Sun Z."/>
            <person name="Harris H.M."/>
            <person name="McCann A."/>
            <person name="Guo C."/>
            <person name="Argimon S."/>
            <person name="Zhang W."/>
            <person name="Yang X."/>
            <person name="Jeffery I.B."/>
            <person name="Cooney J.C."/>
            <person name="Kagawa T.F."/>
            <person name="Liu W."/>
            <person name="Song Y."/>
            <person name="Salvetti E."/>
            <person name="Wrobel A."/>
            <person name="Rasinkangas P."/>
            <person name="Parkhill J."/>
            <person name="Rea M.C."/>
            <person name="O'Sullivan O."/>
            <person name="Ritari J."/>
            <person name="Douillard F.P."/>
            <person name="Paul Ross R."/>
            <person name="Yang R."/>
            <person name="Briner A.E."/>
            <person name="Felis G.E."/>
            <person name="de Vos W.M."/>
            <person name="Barrangou R."/>
            <person name="Klaenhammer T.R."/>
            <person name="Caufield P.W."/>
            <person name="Cui Y."/>
            <person name="Zhang H."/>
            <person name="O'Toole P.W."/>
        </authorList>
    </citation>
    <scope>NUCLEOTIDE SEQUENCE [LARGE SCALE GENOMIC DNA]</scope>
    <source>
        <strain evidence="7 8">JCM 15530</strain>
    </source>
</reference>
<gene>
    <name evidence="7" type="ORF">FC96_GL002193</name>
</gene>
<keyword evidence="5 6" id="KW-0472">Membrane</keyword>
<evidence type="ECO:0000256" key="1">
    <source>
        <dbReference type="ARBA" id="ARBA00004651"/>
    </source>
</evidence>
<dbReference type="RefSeq" id="WP_420835111.1">
    <property type="nucleotide sequence ID" value="NZ_AZCX01000006.1"/>
</dbReference>
<dbReference type="STRING" id="1302272.FC96_GL002193"/>
<feature type="transmembrane region" description="Helical" evidence="6">
    <location>
        <begin position="398"/>
        <end position="418"/>
    </location>
</feature>
<evidence type="ECO:0000313" key="7">
    <source>
        <dbReference type="EMBL" id="KRK47708.1"/>
    </source>
</evidence>
<keyword evidence="2" id="KW-1003">Cell membrane</keyword>
<keyword evidence="3 6" id="KW-0812">Transmembrane</keyword>
<feature type="transmembrane region" description="Helical" evidence="6">
    <location>
        <begin position="84"/>
        <end position="104"/>
    </location>
</feature>
<evidence type="ECO:0000256" key="4">
    <source>
        <dbReference type="ARBA" id="ARBA00022989"/>
    </source>
</evidence>
<feature type="transmembrane region" description="Helical" evidence="6">
    <location>
        <begin position="180"/>
        <end position="197"/>
    </location>
</feature>
<name>A0A0R1HMH1_9LACO</name>
<dbReference type="InterPro" id="IPR018385">
    <property type="entry name" value="C4_dicarb_anaerob_car-like"/>
</dbReference>
<feature type="transmembrane region" description="Helical" evidence="6">
    <location>
        <begin position="267"/>
        <end position="286"/>
    </location>
</feature>
<feature type="transmembrane region" description="Helical" evidence="6">
    <location>
        <begin position="125"/>
        <end position="144"/>
    </location>
</feature>
<accession>A0A0R1HMH1</accession>
<dbReference type="Pfam" id="PF03606">
    <property type="entry name" value="DcuC"/>
    <property type="match status" value="1"/>
</dbReference>
<dbReference type="PANTHER" id="PTHR43652">
    <property type="entry name" value="BASIC AMINO ACID ANTIPORTER YFCC-RELATED"/>
    <property type="match status" value="1"/>
</dbReference>
<comment type="caution">
    <text evidence="7">The sequence shown here is derived from an EMBL/GenBank/DDBJ whole genome shotgun (WGS) entry which is preliminary data.</text>
</comment>
<evidence type="ECO:0000256" key="5">
    <source>
        <dbReference type="ARBA" id="ARBA00023136"/>
    </source>
</evidence>
<feature type="transmembrane region" description="Helical" evidence="6">
    <location>
        <begin position="357"/>
        <end position="378"/>
    </location>
</feature>
<evidence type="ECO:0000256" key="3">
    <source>
        <dbReference type="ARBA" id="ARBA00022692"/>
    </source>
</evidence>
<feature type="transmembrane region" description="Helical" evidence="6">
    <location>
        <begin position="209"/>
        <end position="227"/>
    </location>
</feature>
<feature type="transmembrane region" description="Helical" evidence="6">
    <location>
        <begin position="150"/>
        <end position="173"/>
    </location>
</feature>
<dbReference type="AlphaFoldDB" id="A0A0R1HMH1"/>
<dbReference type="GO" id="GO:0005886">
    <property type="term" value="C:plasma membrane"/>
    <property type="evidence" value="ECO:0007669"/>
    <property type="project" value="UniProtKB-SubCell"/>
</dbReference>
<proteinExistence type="predicted"/>
<dbReference type="InterPro" id="IPR051679">
    <property type="entry name" value="DASS-Related_Transporters"/>
</dbReference>
<evidence type="ECO:0000313" key="8">
    <source>
        <dbReference type="Proteomes" id="UP000050911"/>
    </source>
</evidence>
<evidence type="ECO:0000256" key="6">
    <source>
        <dbReference type="SAM" id="Phobius"/>
    </source>
</evidence>
<keyword evidence="4 6" id="KW-1133">Transmembrane helix</keyword>
<evidence type="ECO:0000256" key="2">
    <source>
        <dbReference type="ARBA" id="ARBA00022475"/>
    </source>
</evidence>
<feature type="transmembrane region" description="Helical" evidence="6">
    <location>
        <begin position="323"/>
        <end position="345"/>
    </location>
</feature>
<organism evidence="7 8">
    <name type="scientific">Secundilactobacillus kimchicus JCM 15530</name>
    <dbReference type="NCBI Taxonomy" id="1302272"/>
    <lineage>
        <taxon>Bacteria</taxon>
        <taxon>Bacillati</taxon>
        <taxon>Bacillota</taxon>
        <taxon>Bacilli</taxon>
        <taxon>Lactobacillales</taxon>
        <taxon>Lactobacillaceae</taxon>
        <taxon>Secundilactobacillus</taxon>
    </lineage>
</organism>
<dbReference type="PANTHER" id="PTHR43652:SF6">
    <property type="entry name" value="ARGININE REPRESSOR"/>
    <property type="match status" value="1"/>
</dbReference>
<comment type="subcellular location">
    <subcellularLocation>
        <location evidence="1">Cell membrane</location>
        <topology evidence="1">Multi-pass membrane protein</topology>
    </subcellularLocation>
</comment>
<protein>
    <submittedName>
        <fullName evidence="7">C4-dicarboxylate anaerobic carrier, arginine transporter</fullName>
    </submittedName>
</protein>
<dbReference type="EMBL" id="AZCX01000006">
    <property type="protein sequence ID" value="KRK47708.1"/>
    <property type="molecule type" value="Genomic_DNA"/>
</dbReference>